<reference evidence="1" key="1">
    <citation type="submission" date="2018-11" db="EMBL/GenBank/DDBJ databases">
        <authorList>
            <consortium name="Pathogen Informatics"/>
        </authorList>
    </citation>
    <scope>NUCLEOTIDE SEQUENCE</scope>
</reference>
<dbReference type="Proteomes" id="UP000784294">
    <property type="component" value="Unassembled WGS sequence"/>
</dbReference>
<proteinExistence type="predicted"/>
<gene>
    <name evidence="1" type="ORF">PXEA_LOCUS29103</name>
</gene>
<keyword evidence="2" id="KW-1185">Reference proteome</keyword>
<comment type="caution">
    <text evidence="1">The sequence shown here is derived from an EMBL/GenBank/DDBJ whole genome shotgun (WGS) entry which is preliminary data.</text>
</comment>
<evidence type="ECO:0000313" key="2">
    <source>
        <dbReference type="Proteomes" id="UP000784294"/>
    </source>
</evidence>
<sequence length="82" mass="8999">MLSRFVCLSSSRRHHILHKLSQLLSSDPPVDLFVSTSVSGCQAGVAMVIGRSGRVGPANRLRQTWPQSRIDETRLAQLCLVA</sequence>
<dbReference type="AlphaFoldDB" id="A0A3S5AR14"/>
<evidence type="ECO:0000313" key="1">
    <source>
        <dbReference type="EMBL" id="VEL35663.1"/>
    </source>
</evidence>
<organism evidence="1 2">
    <name type="scientific">Protopolystoma xenopodis</name>
    <dbReference type="NCBI Taxonomy" id="117903"/>
    <lineage>
        <taxon>Eukaryota</taxon>
        <taxon>Metazoa</taxon>
        <taxon>Spiralia</taxon>
        <taxon>Lophotrochozoa</taxon>
        <taxon>Platyhelminthes</taxon>
        <taxon>Monogenea</taxon>
        <taxon>Polyopisthocotylea</taxon>
        <taxon>Polystomatidea</taxon>
        <taxon>Polystomatidae</taxon>
        <taxon>Protopolystoma</taxon>
    </lineage>
</organism>
<name>A0A3S5AR14_9PLAT</name>
<protein>
    <submittedName>
        <fullName evidence="1">Uncharacterized protein</fullName>
    </submittedName>
</protein>
<accession>A0A3S5AR14</accession>
<dbReference type="EMBL" id="CAAALY010250368">
    <property type="protein sequence ID" value="VEL35663.1"/>
    <property type="molecule type" value="Genomic_DNA"/>
</dbReference>